<protein>
    <submittedName>
        <fullName evidence="2">DUF4297 domain-containing protein</fullName>
    </submittedName>
</protein>
<dbReference type="Pfam" id="PF14130">
    <property type="entry name" value="Cap4_nuclease"/>
    <property type="match status" value="1"/>
</dbReference>
<feature type="domain" description="CD-NTase associated protein 4-like DNA endonuclease" evidence="1">
    <location>
        <begin position="7"/>
        <end position="114"/>
    </location>
</feature>
<proteinExistence type="predicted"/>
<dbReference type="InterPro" id="IPR025382">
    <property type="entry name" value="Cap4-like_endonuclease_dom"/>
</dbReference>
<evidence type="ECO:0000313" key="3">
    <source>
        <dbReference type="Proteomes" id="UP001060150"/>
    </source>
</evidence>
<keyword evidence="3" id="KW-1185">Reference proteome</keyword>
<organism evidence="2 3">
    <name type="scientific">Streptomyces changanensis</name>
    <dbReference type="NCBI Taxonomy" id="2964669"/>
    <lineage>
        <taxon>Bacteria</taxon>
        <taxon>Bacillati</taxon>
        <taxon>Actinomycetota</taxon>
        <taxon>Actinomycetes</taxon>
        <taxon>Kitasatosporales</taxon>
        <taxon>Streptomycetaceae</taxon>
        <taxon>Streptomyces</taxon>
    </lineage>
</organism>
<dbReference type="EMBL" id="CP102332">
    <property type="protein sequence ID" value="UUS34034.1"/>
    <property type="molecule type" value="Genomic_DNA"/>
</dbReference>
<reference evidence="2" key="1">
    <citation type="submission" date="2022-08" db="EMBL/GenBank/DDBJ databases">
        <title>Streptomyces changanensis sp. nov., an actinomycete isolated from soil.</title>
        <authorList>
            <person name="Wu H."/>
            <person name="Han L."/>
        </authorList>
    </citation>
    <scope>NUCLEOTIDE SEQUENCE</scope>
    <source>
        <strain evidence="2">HL-66</strain>
    </source>
</reference>
<gene>
    <name evidence="2" type="ORF">NRO40_26535</name>
</gene>
<name>A0ABY5NDB2_9ACTN</name>
<dbReference type="Proteomes" id="UP001060150">
    <property type="component" value="Chromosome"/>
</dbReference>
<evidence type="ECO:0000259" key="1">
    <source>
        <dbReference type="Pfam" id="PF14130"/>
    </source>
</evidence>
<dbReference type="RefSeq" id="WP_257375532.1">
    <property type="nucleotide sequence ID" value="NZ_CP102332.1"/>
</dbReference>
<evidence type="ECO:0000313" key="2">
    <source>
        <dbReference type="EMBL" id="UUS34034.1"/>
    </source>
</evidence>
<accession>A0ABY5NDB2</accession>
<sequence>MTLAPADGGRRSRRGFLYQDAVTLLDCLDMLDGHWTAVSWEDLEDILCHRGTEPVYRQVKTIEGAGKRHSVADVCRPDPTKKLENRTPETSYLGKLFLGKSLPEGTRFTLIVNETPAQDLYEFACERGGTREPVSEKTRDAVIEKLDGLILPDGRDVGWCVDRLDVLVTARTSEQVEDEARRRLAPLVRTYLGEDPIVTEVDEVLKWLVSVHIGRSAAELRPRRHTVEDFRAAFEEAILRVTGQRRDGGLERLMTLQEKLRPAGVPEAEAERQHEAMLAFRRTRRASLGSKRQGYDVLSDKIFAICQLTAARRRAGRIDAGPPAYLATIDAVCELPEVVAGEVPINEALAVLSDITARCQNRYEDAS</sequence>